<dbReference type="Proteomes" id="UP000294933">
    <property type="component" value="Unassembled WGS sequence"/>
</dbReference>
<evidence type="ECO:0000313" key="3">
    <source>
        <dbReference type="EMBL" id="TDL27944.1"/>
    </source>
</evidence>
<dbReference type="EMBL" id="ML170158">
    <property type="protein sequence ID" value="TDL27944.1"/>
    <property type="molecule type" value="Genomic_DNA"/>
</dbReference>
<dbReference type="VEuPathDB" id="FungiDB:BD410DRAFT_835207"/>
<accession>A0A4Y7QJW5</accession>
<organism evidence="3 4">
    <name type="scientific">Rickenella mellea</name>
    <dbReference type="NCBI Taxonomy" id="50990"/>
    <lineage>
        <taxon>Eukaryota</taxon>
        <taxon>Fungi</taxon>
        <taxon>Dikarya</taxon>
        <taxon>Basidiomycota</taxon>
        <taxon>Agaricomycotina</taxon>
        <taxon>Agaricomycetes</taxon>
        <taxon>Hymenochaetales</taxon>
        <taxon>Rickenellaceae</taxon>
        <taxon>Rickenella</taxon>
    </lineage>
</organism>
<evidence type="ECO:0000313" key="4">
    <source>
        <dbReference type="Proteomes" id="UP000294933"/>
    </source>
</evidence>
<dbReference type="AlphaFoldDB" id="A0A4Y7QJW5"/>
<keyword evidence="4" id="KW-1185">Reference proteome</keyword>
<proteinExistence type="predicted"/>
<feature type="domain" description="Fungal-type protein kinase" evidence="2">
    <location>
        <begin position="17"/>
        <end position="132"/>
    </location>
</feature>
<evidence type="ECO:0000256" key="1">
    <source>
        <dbReference type="SAM" id="MobiDB-lite"/>
    </source>
</evidence>
<name>A0A4Y7QJW5_9AGAM</name>
<sequence>MTSRTQNPACAALGFYSWLHRDISTGAGNMLSYDGRGTLTDLEYINHRTLEETHDVPVRTGTMNFMSTGVTAKRYWYMSKDPETKNAVAEFLKAKTLEDLRANSNIRIRSPPPFRYNPFHDIESMWWTACWFIFSNAIRDAGNNLEEQVKDAYELFPGTLTGGLRATFFMNGSGISTHCASLPAQFYSIGMELDDLRLHLVSRYKEVESHKNIGRIGSLTADSTEIYELFEAVFENLSLEQDTEVRVTPLRVLLGPRWESVSKVRVPVHYRTSWQSSWRYSPWNHYVYPPQTADSRAQAGCKKGGAVQKTTHIQASKGKGEQGKVPPSTNTAKNTGGKKPLEPRRGAKRKAVETGRATEAGRPPGKRRKLAVKPH</sequence>
<protein>
    <recommendedName>
        <fullName evidence="2">Fungal-type protein kinase domain-containing protein</fullName>
    </recommendedName>
</protein>
<feature type="region of interest" description="Disordered" evidence="1">
    <location>
        <begin position="295"/>
        <end position="375"/>
    </location>
</feature>
<dbReference type="STRING" id="50990.A0A4Y7QJW5"/>
<feature type="compositionally biased region" description="Basic and acidic residues" evidence="1">
    <location>
        <begin position="339"/>
        <end position="353"/>
    </location>
</feature>
<dbReference type="InterPro" id="IPR040976">
    <property type="entry name" value="Pkinase_fungal"/>
</dbReference>
<feature type="compositionally biased region" description="Basic residues" evidence="1">
    <location>
        <begin position="364"/>
        <end position="375"/>
    </location>
</feature>
<dbReference type="Pfam" id="PF17667">
    <property type="entry name" value="Pkinase_fungal"/>
    <property type="match status" value="1"/>
</dbReference>
<gene>
    <name evidence="3" type="ORF">BD410DRAFT_835207</name>
</gene>
<reference evidence="3 4" key="1">
    <citation type="submission" date="2018-06" db="EMBL/GenBank/DDBJ databases">
        <title>A transcriptomic atlas of mushroom development highlights an independent origin of complex multicellularity.</title>
        <authorList>
            <consortium name="DOE Joint Genome Institute"/>
            <person name="Krizsan K."/>
            <person name="Almasi E."/>
            <person name="Merenyi Z."/>
            <person name="Sahu N."/>
            <person name="Viragh M."/>
            <person name="Koszo T."/>
            <person name="Mondo S."/>
            <person name="Kiss B."/>
            <person name="Balint B."/>
            <person name="Kues U."/>
            <person name="Barry K."/>
            <person name="Hegedus J.C."/>
            <person name="Henrissat B."/>
            <person name="Johnson J."/>
            <person name="Lipzen A."/>
            <person name="Ohm R."/>
            <person name="Nagy I."/>
            <person name="Pangilinan J."/>
            <person name="Yan J."/>
            <person name="Xiong Y."/>
            <person name="Grigoriev I.V."/>
            <person name="Hibbett D.S."/>
            <person name="Nagy L.G."/>
        </authorList>
    </citation>
    <scope>NUCLEOTIDE SEQUENCE [LARGE SCALE GENOMIC DNA]</scope>
    <source>
        <strain evidence="3 4">SZMC22713</strain>
    </source>
</reference>
<dbReference type="OrthoDB" id="3271139at2759"/>
<evidence type="ECO:0000259" key="2">
    <source>
        <dbReference type="Pfam" id="PF17667"/>
    </source>
</evidence>